<keyword evidence="1" id="KW-1133">Transmembrane helix</keyword>
<dbReference type="Proteomes" id="UP000663671">
    <property type="component" value="Chromosome 5"/>
</dbReference>
<feature type="transmembrane region" description="Helical" evidence="1">
    <location>
        <begin position="12"/>
        <end position="29"/>
    </location>
</feature>
<gene>
    <name evidence="2" type="primary">ZIP9</name>
    <name evidence="2" type="ORF">I7I51_03357</name>
</gene>
<dbReference type="AlphaFoldDB" id="A0A8A1M681"/>
<feature type="non-terminal residue" evidence="2">
    <location>
        <position position="1"/>
    </location>
</feature>
<protein>
    <submittedName>
        <fullName evidence="2">Zinc transporter ZIP9</fullName>
    </submittedName>
</protein>
<keyword evidence="1" id="KW-0472">Membrane</keyword>
<evidence type="ECO:0000313" key="3">
    <source>
        <dbReference type="Proteomes" id="UP000663671"/>
    </source>
</evidence>
<dbReference type="VEuPathDB" id="FungiDB:I7I51_03357"/>
<evidence type="ECO:0000256" key="1">
    <source>
        <dbReference type="SAM" id="Phobius"/>
    </source>
</evidence>
<dbReference type="EMBL" id="CP069111">
    <property type="protein sequence ID" value="QSS61185.1"/>
    <property type="molecule type" value="Genomic_DNA"/>
</dbReference>
<organism evidence="2 3">
    <name type="scientific">Ajellomyces capsulatus</name>
    <name type="common">Darling's disease fungus</name>
    <name type="synonym">Histoplasma capsulatum</name>
    <dbReference type="NCBI Taxonomy" id="5037"/>
    <lineage>
        <taxon>Eukaryota</taxon>
        <taxon>Fungi</taxon>
        <taxon>Dikarya</taxon>
        <taxon>Ascomycota</taxon>
        <taxon>Pezizomycotina</taxon>
        <taxon>Eurotiomycetes</taxon>
        <taxon>Eurotiomycetidae</taxon>
        <taxon>Onygenales</taxon>
        <taxon>Ajellomycetaceae</taxon>
        <taxon>Histoplasma</taxon>
    </lineage>
</organism>
<accession>A0A8A1M681</accession>
<proteinExistence type="predicted"/>
<name>A0A8A1M681_AJECA</name>
<reference evidence="2" key="1">
    <citation type="submission" date="2021-01" db="EMBL/GenBank/DDBJ databases">
        <title>Chromosome-level genome assembly of a human fungal pathogen reveals clustering of transcriptionally co-regulated genes.</title>
        <authorList>
            <person name="Voorhies M."/>
            <person name="Cohen S."/>
            <person name="Shea T.P."/>
            <person name="Petrus S."/>
            <person name="Munoz J.F."/>
            <person name="Poplawski S."/>
            <person name="Goldman W.E."/>
            <person name="Michael T."/>
            <person name="Cuomo C.A."/>
            <person name="Sil A."/>
            <person name="Beyhan S."/>
        </authorList>
    </citation>
    <scope>NUCLEOTIDE SEQUENCE</scope>
    <source>
        <strain evidence="2">WU24</strain>
    </source>
</reference>
<keyword evidence="1" id="KW-0812">Transmembrane</keyword>
<evidence type="ECO:0000313" key="2">
    <source>
        <dbReference type="EMBL" id="QSS61185.1"/>
    </source>
</evidence>
<sequence length="68" mass="7875">EFADGNSLLRHWFTPTLLLVIFVAITLYIRPWDGCSGRHIPDHNYPRGSGHPLQLHRDIAYAFQQEIC</sequence>